<sequence>MHKVINKLIDKAKIENSVQGDYQKKIKLRFQEKKESQYLLGFKYLTMRINISDFMLYGLEILRQYININLKLLASIVMKNQCWSKQQLPGFLINFKLDANIKDDQNNRNSISGFICVLLDCSLKLKEKQKQMNCVWMK</sequence>
<dbReference type="Proteomes" id="UP000683925">
    <property type="component" value="Unassembled WGS sequence"/>
</dbReference>
<protein>
    <submittedName>
        <fullName evidence="1">Uncharacterized protein</fullName>
    </submittedName>
</protein>
<reference evidence="1" key="1">
    <citation type="submission" date="2021-01" db="EMBL/GenBank/DDBJ databases">
        <authorList>
            <consortium name="Genoscope - CEA"/>
            <person name="William W."/>
        </authorList>
    </citation>
    <scope>NUCLEOTIDE SEQUENCE</scope>
</reference>
<name>A0A8S1SMV2_PAROT</name>
<dbReference type="EMBL" id="CAJJDP010000012">
    <property type="protein sequence ID" value="CAD8141823.1"/>
    <property type="molecule type" value="Genomic_DNA"/>
</dbReference>
<keyword evidence="2" id="KW-1185">Reference proteome</keyword>
<evidence type="ECO:0000313" key="1">
    <source>
        <dbReference type="EMBL" id="CAD8141823.1"/>
    </source>
</evidence>
<evidence type="ECO:0000313" key="2">
    <source>
        <dbReference type="Proteomes" id="UP000683925"/>
    </source>
</evidence>
<organism evidence="1 2">
    <name type="scientific">Paramecium octaurelia</name>
    <dbReference type="NCBI Taxonomy" id="43137"/>
    <lineage>
        <taxon>Eukaryota</taxon>
        <taxon>Sar</taxon>
        <taxon>Alveolata</taxon>
        <taxon>Ciliophora</taxon>
        <taxon>Intramacronucleata</taxon>
        <taxon>Oligohymenophorea</taxon>
        <taxon>Peniculida</taxon>
        <taxon>Parameciidae</taxon>
        <taxon>Paramecium</taxon>
    </lineage>
</organism>
<proteinExistence type="predicted"/>
<gene>
    <name evidence="1" type="ORF">POCTA_138.1.T0130153</name>
</gene>
<accession>A0A8S1SMV2</accession>
<dbReference type="AlphaFoldDB" id="A0A8S1SMV2"/>
<comment type="caution">
    <text evidence="1">The sequence shown here is derived from an EMBL/GenBank/DDBJ whole genome shotgun (WGS) entry which is preliminary data.</text>
</comment>